<accession>A0A103XJN1</accession>
<feature type="binding site" evidence="11">
    <location>
        <position position="234"/>
    </location>
    <ligand>
        <name>Zn(2+)</name>
        <dbReference type="ChEBI" id="CHEBI:29105"/>
        <label>1</label>
    </ligand>
</feature>
<dbReference type="GO" id="GO:0008270">
    <property type="term" value="F:zinc ion binding"/>
    <property type="evidence" value="ECO:0007669"/>
    <property type="project" value="InterPro"/>
</dbReference>
<dbReference type="Gramene" id="KVH91937">
    <property type="protein sequence ID" value="KVH91937"/>
    <property type="gene ID" value="Ccrd_006025"/>
</dbReference>
<keyword evidence="9" id="KW-0325">Glycoprotein</keyword>
<dbReference type="STRING" id="59895.A0A103XJN1"/>
<dbReference type="GO" id="GO:0030574">
    <property type="term" value="P:collagen catabolic process"/>
    <property type="evidence" value="ECO:0007669"/>
    <property type="project" value="TreeGrafter"/>
</dbReference>
<dbReference type="GO" id="GO:0006508">
    <property type="term" value="P:proteolysis"/>
    <property type="evidence" value="ECO:0007669"/>
    <property type="project" value="UniProtKB-KW"/>
</dbReference>
<feature type="binding site" evidence="11">
    <location>
        <position position="262"/>
    </location>
    <ligand>
        <name>Zn(2+)</name>
        <dbReference type="ChEBI" id="CHEBI:29105"/>
        <label>2</label>
        <note>catalytic</note>
    </ligand>
</feature>
<feature type="compositionally biased region" description="Low complexity" evidence="12">
    <location>
        <begin position="372"/>
        <end position="382"/>
    </location>
</feature>
<keyword evidence="7" id="KW-0482">Metalloprotease</keyword>
<evidence type="ECO:0000256" key="1">
    <source>
        <dbReference type="ARBA" id="ARBA00009614"/>
    </source>
</evidence>
<feature type="binding site" evidence="11">
    <location>
        <position position="280"/>
    </location>
    <ligand>
        <name>Zn(2+)</name>
        <dbReference type="ChEBI" id="CHEBI:29105"/>
        <label>2</label>
        <note>catalytic</note>
    </ligand>
</feature>
<evidence type="ECO:0000256" key="11">
    <source>
        <dbReference type="PIRSR" id="PIRSR621190-2"/>
    </source>
</evidence>
<name>A0A103XJN1_CYNCS</name>
<dbReference type="PRINTS" id="PR00138">
    <property type="entry name" value="MATRIXIN"/>
</dbReference>
<dbReference type="Pfam" id="PF01471">
    <property type="entry name" value="PG_binding_1"/>
    <property type="match status" value="1"/>
</dbReference>
<feature type="binding site" evidence="11">
    <location>
        <position position="216"/>
    </location>
    <ligand>
        <name>Ca(2+)</name>
        <dbReference type="ChEBI" id="CHEBI:29108"/>
        <label>3</label>
    </ligand>
</feature>
<keyword evidence="2" id="KW-0645">Protease</keyword>
<dbReference type="FunFam" id="3.40.390.10:FF:000018">
    <property type="entry name" value="Metalloendoproteinase 1"/>
    <property type="match status" value="1"/>
</dbReference>
<dbReference type="GO" id="GO:0030198">
    <property type="term" value="P:extracellular matrix organization"/>
    <property type="evidence" value="ECO:0007669"/>
    <property type="project" value="TreeGrafter"/>
</dbReference>
<feature type="binding site" description="in inhibited form" evidence="11">
    <location>
        <position position="113"/>
    </location>
    <ligand>
        <name>Zn(2+)</name>
        <dbReference type="ChEBI" id="CHEBI:29105"/>
        <label>2</label>
        <note>catalytic</note>
    </ligand>
</feature>
<feature type="binding site" evidence="11">
    <location>
        <position position="199"/>
    </location>
    <ligand>
        <name>Ca(2+)</name>
        <dbReference type="ChEBI" id="CHEBI:29108"/>
        <label>2</label>
    </ligand>
</feature>
<keyword evidence="4" id="KW-0732">Signal</keyword>
<feature type="binding site" evidence="11">
    <location>
        <position position="266"/>
    </location>
    <ligand>
        <name>Zn(2+)</name>
        <dbReference type="ChEBI" id="CHEBI:29105"/>
        <label>2</label>
        <note>catalytic</note>
    </ligand>
</feature>
<comment type="caution">
    <text evidence="14">The sequence shown here is derived from an EMBL/GenBank/DDBJ whole genome shotgun (WGS) entry which is preliminary data.</text>
</comment>
<keyword evidence="15" id="KW-1185">Reference proteome</keyword>
<comment type="cofactor">
    <cofactor evidence="11">
        <name>Zn(2+)</name>
        <dbReference type="ChEBI" id="CHEBI:29105"/>
    </cofactor>
    <text evidence="11">Binds 2 Zn(2+) ions per subunit.</text>
</comment>
<evidence type="ECO:0000313" key="15">
    <source>
        <dbReference type="Proteomes" id="UP000243975"/>
    </source>
</evidence>
<dbReference type="InterPro" id="IPR033739">
    <property type="entry name" value="M10A_MMP"/>
</dbReference>
<dbReference type="AlphaFoldDB" id="A0A103XJN1"/>
<keyword evidence="3 11" id="KW-0479">Metal-binding</keyword>
<feature type="domain" description="Peptidase metallopeptidase" evidence="13">
    <location>
        <begin position="137"/>
        <end position="307"/>
    </location>
</feature>
<dbReference type="SUPFAM" id="SSF47090">
    <property type="entry name" value="PGBD-like"/>
    <property type="match status" value="1"/>
</dbReference>
<evidence type="ECO:0000256" key="6">
    <source>
        <dbReference type="ARBA" id="ARBA00022833"/>
    </source>
</evidence>
<evidence type="ECO:0000256" key="3">
    <source>
        <dbReference type="ARBA" id="ARBA00022723"/>
    </source>
</evidence>
<dbReference type="SUPFAM" id="SSF55486">
    <property type="entry name" value="Metalloproteases ('zincins'), catalytic domain"/>
    <property type="match status" value="1"/>
</dbReference>
<keyword evidence="11" id="KW-0106">Calcium</keyword>
<dbReference type="InterPro" id="IPR002477">
    <property type="entry name" value="Peptidoglycan-bd-like"/>
</dbReference>
<dbReference type="Proteomes" id="UP000243975">
    <property type="component" value="Unassembled WGS sequence"/>
</dbReference>
<evidence type="ECO:0000256" key="9">
    <source>
        <dbReference type="ARBA" id="ARBA00023180"/>
    </source>
</evidence>
<dbReference type="InterPro" id="IPR024079">
    <property type="entry name" value="MetalloPept_cat_dom_sf"/>
</dbReference>
<feature type="binding site" evidence="11">
    <location>
        <position position="239"/>
    </location>
    <ligand>
        <name>Ca(2+)</name>
        <dbReference type="ChEBI" id="CHEBI:29108"/>
        <label>1</label>
    </ligand>
</feature>
<dbReference type="SMART" id="SM00235">
    <property type="entry name" value="ZnMc"/>
    <property type="match status" value="1"/>
</dbReference>
<dbReference type="GO" id="GO:0031012">
    <property type="term" value="C:extracellular matrix"/>
    <property type="evidence" value="ECO:0007669"/>
    <property type="project" value="InterPro"/>
</dbReference>
<dbReference type="InterPro" id="IPR001818">
    <property type="entry name" value="Pept_M10_metallopeptidase"/>
</dbReference>
<feature type="binding site" evidence="11">
    <location>
        <position position="211"/>
    </location>
    <ligand>
        <name>Zn(2+)</name>
        <dbReference type="ChEBI" id="CHEBI:29105"/>
        <label>1</label>
    </ligand>
</feature>
<dbReference type="PANTHER" id="PTHR10201:SF321">
    <property type="entry name" value="METALLOENDOPROTEINASE 4-MMP"/>
    <property type="match status" value="1"/>
</dbReference>
<feature type="region of interest" description="Disordered" evidence="12">
    <location>
        <begin position="372"/>
        <end position="394"/>
    </location>
</feature>
<dbReference type="Gene3D" id="3.40.390.10">
    <property type="entry name" value="Collagenase (Catalytic Domain)"/>
    <property type="match status" value="1"/>
</dbReference>
<dbReference type="EMBL" id="LEKV01004897">
    <property type="protein sequence ID" value="KVH91937.1"/>
    <property type="molecule type" value="Genomic_DNA"/>
</dbReference>
<dbReference type="GO" id="GO:0004222">
    <property type="term" value="F:metalloendopeptidase activity"/>
    <property type="evidence" value="ECO:0007669"/>
    <property type="project" value="InterPro"/>
</dbReference>
<comment type="cofactor">
    <cofactor evidence="11">
        <name>Ca(2+)</name>
        <dbReference type="ChEBI" id="CHEBI:29108"/>
    </cofactor>
    <text evidence="11">Can bind about 5 Ca(2+) ions per subunit.</text>
</comment>
<evidence type="ECO:0000256" key="12">
    <source>
        <dbReference type="SAM" id="MobiDB-lite"/>
    </source>
</evidence>
<proteinExistence type="inferred from homology"/>
<keyword evidence="5" id="KW-0378">Hydrolase</keyword>
<dbReference type="Pfam" id="PF00413">
    <property type="entry name" value="Peptidase_M10"/>
    <property type="match status" value="1"/>
</dbReference>
<evidence type="ECO:0000256" key="5">
    <source>
        <dbReference type="ARBA" id="ARBA00022801"/>
    </source>
</evidence>
<evidence type="ECO:0000256" key="4">
    <source>
        <dbReference type="ARBA" id="ARBA00022729"/>
    </source>
</evidence>
<evidence type="ECO:0000256" key="2">
    <source>
        <dbReference type="ARBA" id="ARBA00022670"/>
    </source>
</evidence>
<dbReference type="InterPro" id="IPR021190">
    <property type="entry name" value="Pept_M10A"/>
</dbReference>
<reference evidence="14 15" key="1">
    <citation type="journal article" date="2016" name="Sci. Rep.">
        <title>The genome sequence of the outbreeding globe artichoke constructed de novo incorporating a phase-aware low-pass sequencing strategy of F1 progeny.</title>
        <authorList>
            <person name="Scaglione D."/>
            <person name="Reyes-Chin-Wo S."/>
            <person name="Acquadro A."/>
            <person name="Froenicke L."/>
            <person name="Portis E."/>
            <person name="Beitel C."/>
            <person name="Tirone M."/>
            <person name="Mauro R."/>
            <person name="Lo Monaco A."/>
            <person name="Mauromicale G."/>
            <person name="Faccioli P."/>
            <person name="Cattivelli L."/>
            <person name="Rieseberg L."/>
            <person name="Michelmore R."/>
            <person name="Lanteri S."/>
        </authorList>
    </citation>
    <scope>NUCLEOTIDE SEQUENCE [LARGE SCALE GENOMIC DNA]</scope>
    <source>
        <strain evidence="14">2C</strain>
    </source>
</reference>
<organism evidence="14 15">
    <name type="scientific">Cynara cardunculus var. scolymus</name>
    <name type="common">Globe artichoke</name>
    <name type="synonym">Cynara scolymus</name>
    <dbReference type="NCBI Taxonomy" id="59895"/>
    <lineage>
        <taxon>Eukaryota</taxon>
        <taxon>Viridiplantae</taxon>
        <taxon>Streptophyta</taxon>
        <taxon>Embryophyta</taxon>
        <taxon>Tracheophyta</taxon>
        <taxon>Spermatophyta</taxon>
        <taxon>Magnoliopsida</taxon>
        <taxon>eudicotyledons</taxon>
        <taxon>Gunneridae</taxon>
        <taxon>Pentapetalae</taxon>
        <taxon>asterids</taxon>
        <taxon>campanulids</taxon>
        <taxon>Asterales</taxon>
        <taxon>Asteraceae</taxon>
        <taxon>Carduoideae</taxon>
        <taxon>Cardueae</taxon>
        <taxon>Carduinae</taxon>
        <taxon>Cynara</taxon>
    </lineage>
</organism>
<protein>
    <submittedName>
        <fullName evidence="14">Metallopeptidase, catalytic domain-containing protein</fullName>
    </submittedName>
</protein>
<feature type="binding site" evidence="11">
    <location>
        <position position="239"/>
    </location>
    <ligand>
        <name>Ca(2+)</name>
        <dbReference type="ChEBI" id="CHEBI:29108"/>
        <label>3</label>
    </ligand>
</feature>
<dbReference type="CDD" id="cd04278">
    <property type="entry name" value="ZnMc_MMP"/>
    <property type="match status" value="1"/>
</dbReference>
<evidence type="ECO:0000259" key="13">
    <source>
        <dbReference type="SMART" id="SM00235"/>
    </source>
</evidence>
<dbReference type="PANTHER" id="PTHR10201">
    <property type="entry name" value="MATRIX METALLOPROTEINASE"/>
    <property type="match status" value="1"/>
</dbReference>
<dbReference type="OMA" id="ATKHFTY"/>
<feature type="binding site" evidence="11">
    <location>
        <position position="272"/>
    </location>
    <ligand>
        <name>Zn(2+)</name>
        <dbReference type="ChEBI" id="CHEBI:29105"/>
        <label>2</label>
        <note>catalytic</note>
    </ligand>
</feature>
<comment type="similarity">
    <text evidence="1">Belongs to the peptidase M10A family. Matrix metalloproteinases (MMPs) subfamily.</text>
</comment>
<keyword evidence="8" id="KW-0865">Zymogen</keyword>
<evidence type="ECO:0000256" key="8">
    <source>
        <dbReference type="ARBA" id="ARBA00023145"/>
    </source>
</evidence>
<feature type="binding site" evidence="11">
    <location>
        <position position="236"/>
    </location>
    <ligand>
        <name>Ca(2+)</name>
        <dbReference type="ChEBI" id="CHEBI:29108"/>
        <label>3</label>
    </ligand>
</feature>
<feature type="binding site" evidence="11">
    <location>
        <position position="217"/>
    </location>
    <ligand>
        <name>Ca(2+)</name>
        <dbReference type="ChEBI" id="CHEBI:29108"/>
        <label>3</label>
    </ligand>
</feature>
<keyword evidence="6 11" id="KW-0862">Zinc</keyword>
<evidence type="ECO:0000256" key="10">
    <source>
        <dbReference type="PIRSR" id="PIRSR621190-1"/>
    </source>
</evidence>
<evidence type="ECO:0000256" key="7">
    <source>
        <dbReference type="ARBA" id="ARBA00023049"/>
    </source>
</evidence>
<feature type="binding site" evidence="11">
    <location>
        <position position="224"/>
    </location>
    <ligand>
        <name>Zn(2+)</name>
        <dbReference type="ChEBI" id="CHEBI:29105"/>
        <label>1</label>
    </ligand>
</feature>
<gene>
    <name evidence="14" type="ORF">Ccrd_006025</name>
</gene>
<feature type="active site" evidence="10">
    <location>
        <position position="263"/>
    </location>
</feature>
<dbReference type="InterPro" id="IPR006026">
    <property type="entry name" value="Peptidase_Metallo"/>
</dbReference>
<sequence length="442" mass="49610">MFFFLSLLHGVFPARIVPPTSPPESTVKHISGNDTWHSFAKFMDAGKGANFSGISELKNYFHRFGYIDDVNNFTDTFDETLETAVLNYQERLGLPITGELDSDTVTQIMLPRCGVSDGLNRKKHKIHVNKHYAFFSGEPRWRKPANSETMTLTYAFSNNHMIDYISYSDIRAVFLRSFSRWSSTIPVNFAEADDYRKADIKIAFYQGDHGDGEPFDGVLGVLAHAFSPENGRLHFDKAETWAVDFKSSKSNLAVDLESVATHEIGHILGLAHSSVKESIMYPSLGPRIKKVDLKIDDVEGIQALYGSNPNFRYTPSMESDISSGTRTGRGRWFKRVTSLISDLAILAMASRCNRFMNKASISNLKSAFKSASMPKSAPSSPKFPLPTRSNTSPVPRFSLSSKIDILPEHNFKELQITFTGHMNFPMPETMNWDLRDLSSSQV</sequence>
<evidence type="ECO:0000313" key="14">
    <source>
        <dbReference type="EMBL" id="KVH91937.1"/>
    </source>
</evidence>
<feature type="binding site" evidence="11">
    <location>
        <position position="209"/>
    </location>
    <ligand>
        <name>Zn(2+)</name>
        <dbReference type="ChEBI" id="CHEBI:29105"/>
        <label>1</label>
    </ligand>
</feature>
<dbReference type="InterPro" id="IPR036365">
    <property type="entry name" value="PGBD-like_sf"/>
</dbReference>